<feature type="transmembrane region" description="Helical" evidence="1">
    <location>
        <begin position="70"/>
        <end position="91"/>
    </location>
</feature>
<accession>A0A9E7MX48</accession>
<proteinExistence type="predicted"/>
<feature type="transmembrane region" description="Helical" evidence="1">
    <location>
        <begin position="103"/>
        <end position="123"/>
    </location>
</feature>
<dbReference type="Proteomes" id="UP001055732">
    <property type="component" value="Chromosome"/>
</dbReference>
<keyword evidence="1" id="KW-1133">Transmembrane helix</keyword>
<dbReference type="KEGG" id="tagg:NF865_09300"/>
<keyword evidence="1" id="KW-0812">Transmembrane</keyword>
<evidence type="ECO:0000313" key="2">
    <source>
        <dbReference type="EMBL" id="USS40483.1"/>
    </source>
</evidence>
<gene>
    <name evidence="2" type="ORF">NF865_09300</name>
</gene>
<protein>
    <submittedName>
        <fullName evidence="2">Uncharacterized protein</fullName>
    </submittedName>
</protein>
<dbReference type="EMBL" id="CP099582">
    <property type="protein sequence ID" value="USS40483.1"/>
    <property type="molecule type" value="Genomic_DNA"/>
</dbReference>
<feature type="transmembrane region" description="Helical" evidence="1">
    <location>
        <begin position="152"/>
        <end position="170"/>
    </location>
</feature>
<keyword evidence="3" id="KW-1185">Reference proteome</keyword>
<feature type="transmembrane region" description="Helical" evidence="1">
    <location>
        <begin position="290"/>
        <end position="310"/>
    </location>
</feature>
<organism evidence="2 3">
    <name type="scientific">Thermococcus aggregans</name>
    <dbReference type="NCBI Taxonomy" id="110163"/>
    <lineage>
        <taxon>Archaea</taxon>
        <taxon>Methanobacteriati</taxon>
        <taxon>Methanobacteriota</taxon>
        <taxon>Thermococci</taxon>
        <taxon>Thermococcales</taxon>
        <taxon>Thermococcaceae</taxon>
        <taxon>Thermococcus</taxon>
    </lineage>
</organism>
<sequence length="352" mass="40406">MKLKETLVSIIMLLLLVLQVYDFTLDVLDAFNISLELPFVLDKLSIIATFFLSIFIFQEFLEIEFKLQPLTIYALLSIFFFSNANIMLKFVLPESFLVAHRGIFNTLPIVLIFVILPIISYYFERSVKKTLLMLVLFAIGIVYPVAQLYPLIMDKFVTLAATIYVVYSIIKSSSIRGINFKELFQRALDFDNIIAEEILIKPASKTNKLPFYLHAVLLFYILSDFSLYIIPSTLGLWDSSDYLAQLGLTLSKVSLPLVGYISLTAYLYFILYPFLLRVLPEQLDISKPTILEITAMAVFFFFPSVMLSPLVSYNGYGVVMEPWVPERERYMVMFGLLSVLLLFVLVGVYEKN</sequence>
<dbReference type="RefSeq" id="WP_253304439.1">
    <property type="nucleotide sequence ID" value="NZ_CP099582.1"/>
</dbReference>
<feature type="transmembrane region" description="Helical" evidence="1">
    <location>
        <begin position="257"/>
        <end position="278"/>
    </location>
</feature>
<dbReference type="AlphaFoldDB" id="A0A9E7MX48"/>
<feature type="transmembrane region" description="Helical" evidence="1">
    <location>
        <begin position="330"/>
        <end position="349"/>
    </location>
</feature>
<feature type="transmembrane region" description="Helical" evidence="1">
    <location>
        <begin position="211"/>
        <end position="237"/>
    </location>
</feature>
<keyword evidence="1" id="KW-0472">Membrane</keyword>
<reference evidence="2" key="1">
    <citation type="journal article" date="1998" name="Int. J. Syst. Bacteriol. 48 Pt">
        <title>Thermococcus guaymasensis sp. nov. and Thermococcus aggregans sp. nov., two novel thermophilic archaea isolated from the Guaymas Basin hydrothermal vent site.</title>
        <authorList>
            <person name="Canganella F."/>
            <person name="Jones W.J."/>
            <person name="Gambacorta A."/>
            <person name="Antranikian G."/>
        </authorList>
    </citation>
    <scope>NUCLEOTIDE SEQUENCE</scope>
    <source>
        <strain evidence="2">TY</strain>
    </source>
</reference>
<feature type="transmembrane region" description="Helical" evidence="1">
    <location>
        <begin position="38"/>
        <end position="58"/>
    </location>
</feature>
<evidence type="ECO:0000256" key="1">
    <source>
        <dbReference type="SAM" id="Phobius"/>
    </source>
</evidence>
<feature type="transmembrane region" description="Helical" evidence="1">
    <location>
        <begin position="130"/>
        <end position="146"/>
    </location>
</feature>
<evidence type="ECO:0000313" key="3">
    <source>
        <dbReference type="Proteomes" id="UP001055732"/>
    </source>
</evidence>
<reference evidence="2" key="2">
    <citation type="submission" date="2022-06" db="EMBL/GenBank/DDBJ databases">
        <authorList>
            <person name="Park Y.-J."/>
        </authorList>
    </citation>
    <scope>NUCLEOTIDE SEQUENCE</scope>
    <source>
        <strain evidence="2">TY</strain>
    </source>
</reference>
<name>A0A9E7MX48_THEAG</name>